<gene>
    <name evidence="3" type="ORF">DZF91_10345</name>
</gene>
<reference evidence="3 4" key="1">
    <citation type="submission" date="2018-08" db="EMBL/GenBank/DDBJ databases">
        <title>Actinomadura jelena sp. nov., a novel Actinomycete isolated from soil in Chad.</title>
        <authorList>
            <person name="Shi L."/>
        </authorList>
    </citation>
    <scope>NUCLEOTIDE SEQUENCE [LARGE SCALE GENOMIC DNA]</scope>
    <source>
        <strain evidence="3 4">NEAU-G17</strain>
    </source>
</reference>
<keyword evidence="4" id="KW-1185">Reference proteome</keyword>
<sequence>VVFGSVVGVYGNRGQADYAAANDACDTGGRRSGGEGEPPIPFWLRPVDRDE</sequence>
<feature type="non-terminal residue" evidence="3">
    <location>
        <position position="1"/>
    </location>
</feature>
<dbReference type="AlphaFoldDB" id="A0A372JPP6"/>
<feature type="region of interest" description="Disordered" evidence="1">
    <location>
        <begin position="26"/>
        <end position="51"/>
    </location>
</feature>
<evidence type="ECO:0000313" key="4">
    <source>
        <dbReference type="Proteomes" id="UP000261811"/>
    </source>
</evidence>
<dbReference type="Pfam" id="PF08659">
    <property type="entry name" value="KR"/>
    <property type="match status" value="1"/>
</dbReference>
<evidence type="ECO:0000313" key="3">
    <source>
        <dbReference type="EMBL" id="RFU41734.1"/>
    </source>
</evidence>
<evidence type="ECO:0000259" key="2">
    <source>
        <dbReference type="Pfam" id="PF08659"/>
    </source>
</evidence>
<name>A0A372JPP6_9ACTN</name>
<dbReference type="EMBL" id="QURH01000192">
    <property type="protein sequence ID" value="RFU41734.1"/>
    <property type="molecule type" value="Genomic_DNA"/>
</dbReference>
<protein>
    <submittedName>
        <fullName evidence="3">KR domain-containing protein</fullName>
    </submittedName>
</protein>
<organism evidence="3 4">
    <name type="scientific">Actinomadura logoneensis</name>
    <dbReference type="NCBI Taxonomy" id="2293572"/>
    <lineage>
        <taxon>Bacteria</taxon>
        <taxon>Bacillati</taxon>
        <taxon>Actinomycetota</taxon>
        <taxon>Actinomycetes</taxon>
        <taxon>Streptosporangiales</taxon>
        <taxon>Thermomonosporaceae</taxon>
        <taxon>Actinomadura</taxon>
    </lineage>
</organism>
<dbReference type="Gene3D" id="3.40.50.720">
    <property type="entry name" value="NAD(P)-binding Rossmann-like Domain"/>
    <property type="match status" value="1"/>
</dbReference>
<evidence type="ECO:0000256" key="1">
    <source>
        <dbReference type="SAM" id="MobiDB-lite"/>
    </source>
</evidence>
<comment type="caution">
    <text evidence="3">The sequence shown here is derived from an EMBL/GenBank/DDBJ whole genome shotgun (WGS) entry which is preliminary data.</text>
</comment>
<accession>A0A372JPP6</accession>
<dbReference type="InterPro" id="IPR013968">
    <property type="entry name" value="PKS_KR"/>
</dbReference>
<proteinExistence type="predicted"/>
<dbReference type="Proteomes" id="UP000261811">
    <property type="component" value="Unassembled WGS sequence"/>
</dbReference>
<feature type="domain" description="Ketoreductase (KR)" evidence="2">
    <location>
        <begin position="1"/>
        <end position="31"/>
    </location>
</feature>